<comment type="similarity">
    <text evidence="1">Belongs to the UPF0065 (bug) family.</text>
</comment>
<dbReference type="Gene3D" id="3.40.190.10">
    <property type="entry name" value="Periplasmic binding protein-like II"/>
    <property type="match status" value="1"/>
</dbReference>
<dbReference type="InterPro" id="IPR042100">
    <property type="entry name" value="Bug_dom1"/>
</dbReference>
<reference evidence="4" key="1">
    <citation type="journal article" date="2019" name="Int. J. Syst. Evol. Microbiol.">
        <title>The Global Catalogue of Microorganisms (GCM) 10K type strain sequencing project: providing services to taxonomists for standard genome sequencing and annotation.</title>
        <authorList>
            <consortium name="The Broad Institute Genomics Platform"/>
            <consortium name="The Broad Institute Genome Sequencing Center for Infectious Disease"/>
            <person name="Wu L."/>
            <person name="Ma J."/>
        </authorList>
    </citation>
    <scope>NUCLEOTIDE SEQUENCE [LARGE SCALE GENOMIC DNA]</scope>
    <source>
        <strain evidence="4">JCM 17666</strain>
    </source>
</reference>
<evidence type="ECO:0000256" key="1">
    <source>
        <dbReference type="ARBA" id="ARBA00006987"/>
    </source>
</evidence>
<dbReference type="CDD" id="cd13578">
    <property type="entry name" value="PBP2_Bug27"/>
    <property type="match status" value="1"/>
</dbReference>
<keyword evidence="4" id="KW-1185">Reference proteome</keyword>
<dbReference type="PANTHER" id="PTHR42928:SF5">
    <property type="entry name" value="BLR1237 PROTEIN"/>
    <property type="match status" value="1"/>
</dbReference>
<evidence type="ECO:0000256" key="2">
    <source>
        <dbReference type="SAM" id="SignalP"/>
    </source>
</evidence>
<evidence type="ECO:0000313" key="3">
    <source>
        <dbReference type="EMBL" id="GAA4323402.1"/>
    </source>
</evidence>
<protein>
    <submittedName>
        <fullName evidence="3">Tripartite tricarboxylate transporter substrate binding protein</fullName>
    </submittedName>
</protein>
<feature type="signal peptide" evidence="2">
    <location>
        <begin position="1"/>
        <end position="21"/>
    </location>
</feature>
<sequence>MLRFKHLLGTLCLVPALAAHAAGADGYPSKPVKIVIGSTAGGPTDTVARVVADHLARRLGQPFVVEIRSGAGGTIGGAYVAKAAPDGYTLGVAVQGTHAVAPYLYPNVGYDPVNDFVDIIRLVDTPLLMTVNPSSPFKTVADVVDYARANPGRLNFATGGVGSSPHMSMELLKKAAKIDMTPIHYKGDSAALVDVLSGQVGVMTSNIVGPLSYVQNGKLRPVAVTSLKRSPLLPDVPTIAESGYPGFEVITWFGLVGPAKTPKAIVDRLNQETRIVLGDPAVQAQFAKLGFEVVPDTPEQFAQFMRDENVKYGGLIKELGLKLE</sequence>
<dbReference type="RefSeq" id="WP_345245818.1">
    <property type="nucleotide sequence ID" value="NZ_BAABFO010000001.1"/>
</dbReference>
<dbReference type="SUPFAM" id="SSF53850">
    <property type="entry name" value="Periplasmic binding protein-like II"/>
    <property type="match status" value="1"/>
</dbReference>
<dbReference type="PIRSF" id="PIRSF017082">
    <property type="entry name" value="YflP"/>
    <property type="match status" value="1"/>
</dbReference>
<proteinExistence type="inferred from homology"/>
<organism evidence="3 4">
    <name type="scientific">Pigmentiphaga soli</name>
    <dbReference type="NCBI Taxonomy" id="1007095"/>
    <lineage>
        <taxon>Bacteria</taxon>
        <taxon>Pseudomonadati</taxon>
        <taxon>Pseudomonadota</taxon>
        <taxon>Betaproteobacteria</taxon>
        <taxon>Burkholderiales</taxon>
        <taxon>Alcaligenaceae</taxon>
        <taxon>Pigmentiphaga</taxon>
    </lineage>
</organism>
<gene>
    <name evidence="3" type="ORF">GCM10023144_04220</name>
</gene>
<evidence type="ECO:0000313" key="4">
    <source>
        <dbReference type="Proteomes" id="UP001501671"/>
    </source>
</evidence>
<name>A0ABP8GG21_9BURK</name>
<dbReference type="EMBL" id="BAABFO010000001">
    <property type="protein sequence ID" value="GAA4323402.1"/>
    <property type="molecule type" value="Genomic_DNA"/>
</dbReference>
<feature type="chain" id="PRO_5046100927" evidence="2">
    <location>
        <begin position="22"/>
        <end position="324"/>
    </location>
</feature>
<dbReference type="Pfam" id="PF03401">
    <property type="entry name" value="TctC"/>
    <property type="match status" value="1"/>
</dbReference>
<comment type="caution">
    <text evidence="3">The sequence shown here is derived from an EMBL/GenBank/DDBJ whole genome shotgun (WGS) entry which is preliminary data.</text>
</comment>
<keyword evidence="2" id="KW-0732">Signal</keyword>
<dbReference type="PANTHER" id="PTHR42928">
    <property type="entry name" value="TRICARBOXYLATE-BINDING PROTEIN"/>
    <property type="match status" value="1"/>
</dbReference>
<dbReference type="Proteomes" id="UP001501671">
    <property type="component" value="Unassembled WGS sequence"/>
</dbReference>
<accession>A0ABP8GG21</accession>
<dbReference type="Gene3D" id="3.40.190.150">
    <property type="entry name" value="Bordetella uptake gene, domain 1"/>
    <property type="match status" value="1"/>
</dbReference>
<dbReference type="InterPro" id="IPR005064">
    <property type="entry name" value="BUG"/>
</dbReference>